<evidence type="ECO:0000259" key="4">
    <source>
        <dbReference type="PROSITE" id="PS50987"/>
    </source>
</evidence>
<evidence type="ECO:0000256" key="1">
    <source>
        <dbReference type="ARBA" id="ARBA00023015"/>
    </source>
</evidence>
<reference evidence="5 6" key="1">
    <citation type="submission" date="2024-09" db="EMBL/GenBank/DDBJ databases">
        <authorList>
            <person name="Sun Q."/>
            <person name="Mori K."/>
        </authorList>
    </citation>
    <scope>NUCLEOTIDE SEQUENCE [LARGE SCALE GENOMIC DNA]</scope>
    <source>
        <strain evidence="5 6">JCM 4414</strain>
    </source>
</reference>
<dbReference type="Gene3D" id="1.10.10.10">
    <property type="entry name" value="Winged helix-like DNA-binding domain superfamily/Winged helix DNA-binding domain"/>
    <property type="match status" value="1"/>
</dbReference>
<sequence length="333" mass="36044">MKRIHFTDQDLMRIRVAGTIGAAAETLDSVKLLHAPEVGLGFRRWQVSVRGRLDERARPLLALLPSLGPDVDVRSLAGDSVHIEEAVDRLLGAPRNLLRLEFENIRFSPAHRAWARSLVDGDREAWLHVTAALRACHGVTVAPHWVRVRTHLAEARAAYANAMIEGGVEQLLKILCGPMLRWRPPVLELEHPHEADVHLNGRGLVIAPTMFSAGRAELMQPTRDPAEAPVLAVPTVTDALVGSTLWEGGGASTAQALEDLLGRTRAAILEAVAVGRGTTDLARRLGISPATVSHHTSVLRNAGLLTTRREGKAVLHTVTPMGMALLEPGARPL</sequence>
<dbReference type="SUPFAM" id="SSF46785">
    <property type="entry name" value="Winged helix' DNA-binding domain"/>
    <property type="match status" value="1"/>
</dbReference>
<dbReference type="CDD" id="cd00090">
    <property type="entry name" value="HTH_ARSR"/>
    <property type="match status" value="1"/>
</dbReference>
<dbReference type="InterPro" id="IPR001845">
    <property type="entry name" value="HTH_ArsR_DNA-bd_dom"/>
</dbReference>
<dbReference type="InterPro" id="IPR011991">
    <property type="entry name" value="ArsR-like_HTH"/>
</dbReference>
<evidence type="ECO:0000256" key="2">
    <source>
        <dbReference type="ARBA" id="ARBA00023125"/>
    </source>
</evidence>
<keyword evidence="2" id="KW-0238">DNA-binding</keyword>
<dbReference type="InterPro" id="IPR036390">
    <property type="entry name" value="WH_DNA-bd_sf"/>
</dbReference>
<dbReference type="InterPro" id="IPR036388">
    <property type="entry name" value="WH-like_DNA-bd_sf"/>
</dbReference>
<gene>
    <name evidence="5" type="ORF">ACFFTP_20190</name>
</gene>
<proteinExistence type="predicted"/>
<evidence type="ECO:0000256" key="3">
    <source>
        <dbReference type="ARBA" id="ARBA00023163"/>
    </source>
</evidence>
<feature type="domain" description="HTH arsR-type" evidence="4">
    <location>
        <begin position="245"/>
        <end position="333"/>
    </location>
</feature>
<name>A0ABV5QSK2_9ACTN</name>
<dbReference type="RefSeq" id="WP_345491036.1">
    <property type="nucleotide sequence ID" value="NZ_BAAAWU010000001.1"/>
</dbReference>
<keyword evidence="6" id="KW-1185">Reference proteome</keyword>
<organism evidence="5 6">
    <name type="scientific">Streptomyces roseoviridis</name>
    <dbReference type="NCBI Taxonomy" id="67361"/>
    <lineage>
        <taxon>Bacteria</taxon>
        <taxon>Bacillati</taxon>
        <taxon>Actinomycetota</taxon>
        <taxon>Actinomycetes</taxon>
        <taxon>Kitasatosporales</taxon>
        <taxon>Streptomycetaceae</taxon>
        <taxon>Streptomyces</taxon>
    </lineage>
</organism>
<dbReference type="Proteomes" id="UP001589716">
    <property type="component" value="Unassembled WGS sequence"/>
</dbReference>
<dbReference type="PRINTS" id="PR00778">
    <property type="entry name" value="HTHARSR"/>
</dbReference>
<accession>A0ABV5QSK2</accession>
<keyword evidence="1" id="KW-0805">Transcription regulation</keyword>
<dbReference type="PANTHER" id="PTHR43132:SF8">
    <property type="entry name" value="HTH-TYPE TRANSCRIPTIONAL REGULATOR KMTR"/>
    <property type="match status" value="1"/>
</dbReference>
<dbReference type="Pfam" id="PF12840">
    <property type="entry name" value="HTH_20"/>
    <property type="match status" value="1"/>
</dbReference>
<dbReference type="PANTHER" id="PTHR43132">
    <property type="entry name" value="ARSENICAL RESISTANCE OPERON REPRESSOR ARSR-RELATED"/>
    <property type="match status" value="1"/>
</dbReference>
<keyword evidence="3" id="KW-0804">Transcription</keyword>
<dbReference type="InterPro" id="IPR051011">
    <property type="entry name" value="Metal_resp_trans_reg"/>
</dbReference>
<protein>
    <submittedName>
        <fullName evidence="5">ArsR/SmtB family transcription factor</fullName>
    </submittedName>
</protein>
<evidence type="ECO:0000313" key="5">
    <source>
        <dbReference type="EMBL" id="MFB9556497.1"/>
    </source>
</evidence>
<dbReference type="SMART" id="SM00418">
    <property type="entry name" value="HTH_ARSR"/>
    <property type="match status" value="1"/>
</dbReference>
<comment type="caution">
    <text evidence="5">The sequence shown here is derived from an EMBL/GenBank/DDBJ whole genome shotgun (WGS) entry which is preliminary data.</text>
</comment>
<dbReference type="PROSITE" id="PS50987">
    <property type="entry name" value="HTH_ARSR_2"/>
    <property type="match status" value="1"/>
</dbReference>
<dbReference type="EMBL" id="JBHMCT010000012">
    <property type="protein sequence ID" value="MFB9556497.1"/>
    <property type="molecule type" value="Genomic_DNA"/>
</dbReference>
<evidence type="ECO:0000313" key="6">
    <source>
        <dbReference type="Proteomes" id="UP001589716"/>
    </source>
</evidence>